<dbReference type="InterPro" id="IPR043519">
    <property type="entry name" value="NT_sf"/>
</dbReference>
<dbReference type="InterPro" id="IPR012676">
    <property type="entry name" value="TGS-like"/>
</dbReference>
<comment type="similarity">
    <text evidence="2">Belongs to the relA/spoT family.</text>
</comment>
<dbReference type="Pfam" id="PF02824">
    <property type="entry name" value="TGS"/>
    <property type="match status" value="1"/>
</dbReference>
<dbReference type="Gene3D" id="3.30.460.10">
    <property type="entry name" value="Beta Polymerase, domain 2"/>
    <property type="match status" value="1"/>
</dbReference>
<sequence length="497" mass="56932">MTVKDITNLIDSPTPADISLIEKAYNVAEKSHLEQKRLSGESYFVHFFSTGKILAELKMDSATIAAGLLHGSFKYATIKEEDLKKEFGDEILFLVNGVTRLDKLKYYGAERHIESLRKLFVASAQDIRVLIIKLADRLHNMRTLQFMSPEKQKRIALETLEIFAPLAYRLGIRKLSKELEDLSFPYIYPEEYKKVQELIKLKREETLPRLEKFMKSIKKAMAENGLTNIQTDYRQKGLYSLSKKIISKDGDIDKVYDILALRIFTENIADCYKVLGIIHSKWRPLPGRIKDYVAVPKLNGYKSIHTTVFTGDGAIVEIQIRTHEMHHQAEYGIASHLSYKDIKNSENKEMSWFSQFLPKSLNFFFKSTPTDKNIPIWVKDMASSQQISSSEEMMEDLKTDFFSQRIFVFTPKGDVVDLPIDSSVIDFAYAIHSDIGNHISSAMVNNKIAPLHSGLKNGDHIEIITKKSAKPNRKWLDYAKTTIAKKFIKSALDIKTE</sequence>
<dbReference type="CDD" id="cd00077">
    <property type="entry name" value="HDc"/>
    <property type="match status" value="1"/>
</dbReference>
<dbReference type="PROSITE" id="PS51831">
    <property type="entry name" value="HD"/>
    <property type="match status" value="1"/>
</dbReference>
<dbReference type="Pfam" id="PF04607">
    <property type="entry name" value="RelA_SpoT"/>
    <property type="match status" value="1"/>
</dbReference>
<dbReference type="GO" id="GO:0005886">
    <property type="term" value="C:plasma membrane"/>
    <property type="evidence" value="ECO:0007669"/>
    <property type="project" value="TreeGrafter"/>
</dbReference>
<dbReference type="InterPro" id="IPR033655">
    <property type="entry name" value="TGS_RelA/SpoT"/>
</dbReference>
<dbReference type="EMBL" id="MHSQ01000034">
    <property type="protein sequence ID" value="OHA46179.1"/>
    <property type="molecule type" value="Genomic_DNA"/>
</dbReference>
<dbReference type="AlphaFoldDB" id="A0A1G2PEL4"/>
<dbReference type="Pfam" id="PF13328">
    <property type="entry name" value="HD_4"/>
    <property type="match status" value="1"/>
</dbReference>
<reference evidence="5 6" key="1">
    <citation type="journal article" date="2016" name="Nat. Commun.">
        <title>Thousands of microbial genomes shed light on interconnected biogeochemical processes in an aquifer system.</title>
        <authorList>
            <person name="Anantharaman K."/>
            <person name="Brown C.T."/>
            <person name="Hug L.A."/>
            <person name="Sharon I."/>
            <person name="Castelle C.J."/>
            <person name="Probst A.J."/>
            <person name="Thomas B.C."/>
            <person name="Singh A."/>
            <person name="Wilkins M.J."/>
            <person name="Karaoz U."/>
            <person name="Brodie E.L."/>
            <person name="Williams K.H."/>
            <person name="Hubbard S.S."/>
            <person name="Banfield J.F."/>
        </authorList>
    </citation>
    <scope>NUCLEOTIDE SEQUENCE [LARGE SCALE GENOMIC DNA]</scope>
</reference>
<dbReference type="InterPro" id="IPR004095">
    <property type="entry name" value="TGS"/>
</dbReference>
<dbReference type="Gene3D" id="3.10.20.30">
    <property type="match status" value="1"/>
</dbReference>
<evidence type="ECO:0000259" key="3">
    <source>
        <dbReference type="PROSITE" id="PS51831"/>
    </source>
</evidence>
<comment type="caution">
    <text evidence="5">The sequence shown here is derived from an EMBL/GenBank/DDBJ whole genome shotgun (WGS) entry which is preliminary data.</text>
</comment>
<dbReference type="InterPro" id="IPR007685">
    <property type="entry name" value="RelA_SpoT"/>
</dbReference>
<evidence type="ECO:0000313" key="6">
    <source>
        <dbReference type="Proteomes" id="UP000176965"/>
    </source>
</evidence>
<dbReference type="InterPro" id="IPR003607">
    <property type="entry name" value="HD/PDEase_dom"/>
</dbReference>
<dbReference type="Gene3D" id="1.10.3210.10">
    <property type="entry name" value="Hypothetical protein af1432"/>
    <property type="match status" value="1"/>
</dbReference>
<dbReference type="SMART" id="SM00954">
    <property type="entry name" value="RelA_SpoT"/>
    <property type="match status" value="1"/>
</dbReference>
<dbReference type="InterPro" id="IPR006674">
    <property type="entry name" value="HD_domain"/>
</dbReference>
<dbReference type="PANTHER" id="PTHR21262">
    <property type="entry name" value="GUANOSINE-3',5'-BIS DIPHOSPHATE 3'-PYROPHOSPHOHYDROLASE"/>
    <property type="match status" value="1"/>
</dbReference>
<dbReference type="GO" id="GO:0015969">
    <property type="term" value="P:guanosine tetraphosphate metabolic process"/>
    <property type="evidence" value="ECO:0007669"/>
    <property type="project" value="InterPro"/>
</dbReference>
<dbReference type="NCBIfam" id="TIGR00691">
    <property type="entry name" value="spoT_relA"/>
    <property type="match status" value="1"/>
</dbReference>
<gene>
    <name evidence="5" type="ORF">A2541_00645</name>
</gene>
<accession>A0A1G2PEL4</accession>
<dbReference type="STRING" id="1802338.A2541_00645"/>
<dbReference type="InterPro" id="IPR004811">
    <property type="entry name" value="RelA/Spo_fam"/>
</dbReference>
<dbReference type="PROSITE" id="PS51880">
    <property type="entry name" value="TGS"/>
    <property type="match status" value="1"/>
</dbReference>
<comment type="pathway">
    <text evidence="1">Purine metabolism.</text>
</comment>
<dbReference type="SUPFAM" id="SSF81301">
    <property type="entry name" value="Nucleotidyltransferase"/>
    <property type="match status" value="1"/>
</dbReference>
<evidence type="ECO:0000256" key="1">
    <source>
        <dbReference type="ARBA" id="ARBA00025704"/>
    </source>
</evidence>
<organism evidence="5 6">
    <name type="scientific">Candidatus Taylorbacteria bacterium RIFOXYD2_FULL_36_9</name>
    <dbReference type="NCBI Taxonomy" id="1802338"/>
    <lineage>
        <taxon>Bacteria</taxon>
        <taxon>Candidatus Tayloriibacteriota</taxon>
    </lineage>
</organism>
<dbReference type="CDD" id="cd01668">
    <property type="entry name" value="TGS_RSH"/>
    <property type="match status" value="1"/>
</dbReference>
<dbReference type="FunFam" id="3.10.20.30:FF:000002">
    <property type="entry name" value="GTP pyrophosphokinase (RelA/SpoT)"/>
    <property type="match status" value="1"/>
</dbReference>
<evidence type="ECO:0000256" key="2">
    <source>
        <dbReference type="RuleBase" id="RU003847"/>
    </source>
</evidence>
<protein>
    <recommendedName>
        <fullName evidence="7">TGS domain-containing protein</fullName>
    </recommendedName>
</protein>
<dbReference type="Proteomes" id="UP000176965">
    <property type="component" value="Unassembled WGS sequence"/>
</dbReference>
<evidence type="ECO:0008006" key="7">
    <source>
        <dbReference type="Google" id="ProtNLM"/>
    </source>
</evidence>
<dbReference type="CDD" id="cd05399">
    <property type="entry name" value="NT_Rel-Spo_like"/>
    <property type="match status" value="1"/>
</dbReference>
<name>A0A1G2PEL4_9BACT</name>
<evidence type="ECO:0000259" key="4">
    <source>
        <dbReference type="PROSITE" id="PS51880"/>
    </source>
</evidence>
<evidence type="ECO:0000313" key="5">
    <source>
        <dbReference type="EMBL" id="OHA46179.1"/>
    </source>
</evidence>
<dbReference type="SUPFAM" id="SSF81271">
    <property type="entry name" value="TGS-like"/>
    <property type="match status" value="1"/>
</dbReference>
<dbReference type="SUPFAM" id="SSF109604">
    <property type="entry name" value="HD-domain/PDEase-like"/>
    <property type="match status" value="1"/>
</dbReference>
<dbReference type="PANTHER" id="PTHR21262:SF31">
    <property type="entry name" value="GTP PYROPHOSPHOKINASE"/>
    <property type="match status" value="1"/>
</dbReference>
<dbReference type="SMART" id="SM00471">
    <property type="entry name" value="HDc"/>
    <property type="match status" value="1"/>
</dbReference>
<dbReference type="InterPro" id="IPR012675">
    <property type="entry name" value="Beta-grasp_dom_sf"/>
</dbReference>
<comment type="function">
    <text evidence="2">In eubacteria ppGpp (guanosine 3'-diphosphate 5'-diphosphate) is a mediator of the stringent response that coordinates a variety of cellular activities in response to changes in nutritional abundance.</text>
</comment>
<proteinExistence type="inferred from homology"/>
<feature type="domain" description="TGS" evidence="4">
    <location>
        <begin position="404"/>
        <end position="465"/>
    </location>
</feature>
<dbReference type="FunFam" id="1.10.3210.10:FF:000001">
    <property type="entry name" value="GTP pyrophosphokinase RelA"/>
    <property type="match status" value="1"/>
</dbReference>
<feature type="domain" description="HD" evidence="3">
    <location>
        <begin position="43"/>
        <end position="141"/>
    </location>
</feature>